<protein>
    <submittedName>
        <fullName evidence="2">Outer membrane porin GjpA</fullName>
    </submittedName>
</protein>
<comment type="caution">
    <text evidence="2">The sequence shown here is derived from an EMBL/GenBank/DDBJ whole genome shotgun (WGS) entry which is preliminary data.</text>
</comment>
<dbReference type="Proteomes" id="UP001299596">
    <property type="component" value="Unassembled WGS sequence"/>
</dbReference>
<dbReference type="NCBIfam" id="NF033942">
    <property type="entry name" value="GjpA"/>
    <property type="match status" value="1"/>
</dbReference>
<feature type="signal peptide" evidence="1">
    <location>
        <begin position="1"/>
        <end position="28"/>
    </location>
</feature>
<feature type="chain" id="PRO_5046786927" evidence="1">
    <location>
        <begin position="29"/>
        <end position="360"/>
    </location>
</feature>
<evidence type="ECO:0000313" key="2">
    <source>
        <dbReference type="EMBL" id="MEB3019758.1"/>
    </source>
</evidence>
<accession>A0ABU5XD90</accession>
<keyword evidence="3" id="KW-1185">Reference proteome</keyword>
<organism evidence="2 3">
    <name type="scientific">[Mycobacterium] crassicus</name>
    <dbReference type="NCBI Taxonomy" id="2872309"/>
    <lineage>
        <taxon>Bacteria</taxon>
        <taxon>Bacillati</taxon>
        <taxon>Actinomycetota</taxon>
        <taxon>Actinomycetes</taxon>
        <taxon>Mycobacteriales</taxon>
        <taxon>Mycobacteriaceae</taxon>
        <taxon>Mycolicibacter</taxon>
    </lineage>
</organism>
<name>A0ABU5XD90_9MYCO</name>
<sequence>MRQSLRPHVTAGIAVLGAGMVAVAPVAAASAVEVQPMPEVALTAGVELGDIDFSQAWTDAFDTAKDNFTAVQAAASDASSALSDALKAADFSALDFNQLTAALTFLAGDQKSFLNVLAPQTLDDLHAVMYMVLTDPAGTLTGGEPALPEDLLPLVNFAASPLSGQLFAALGPSISPMVALINSIEAIGTNLGGADGATPDLTAALQEMVNIPANMVNGMLNGATLNLDALAPALADTGLLPEGMGVDGISLAFGGLLSPGSVNGVTDGGDGESLIGSVGGSILNALGLNLTGVPVLGTLDLEANGIGPLGAFAMMQNIVAQWLSGELPPLEPVGVDPGAGVADVDLLSGFDFGDLFGLGV</sequence>
<gene>
    <name evidence="2" type="primary">gjpA</name>
    <name evidence="2" type="ORF">K6T79_01710</name>
</gene>
<dbReference type="InterPro" id="IPR049934">
    <property type="entry name" value="GjpA-like"/>
</dbReference>
<dbReference type="RefSeq" id="WP_225404685.1">
    <property type="nucleotide sequence ID" value="NZ_JAYJJR010000001.1"/>
</dbReference>
<evidence type="ECO:0000313" key="3">
    <source>
        <dbReference type="Proteomes" id="UP001299596"/>
    </source>
</evidence>
<keyword evidence="1" id="KW-0732">Signal</keyword>
<reference evidence="2 3" key="1">
    <citation type="submission" date="2023-12" db="EMBL/GenBank/DDBJ databases">
        <title>Description of new species of Mycobacterium terrae complex isolated from sewage at the Sao Paulo Zoological Park Foundation in Brazil.</title>
        <authorList>
            <person name="Romagnoli C.L."/>
            <person name="Conceicao E.C."/>
            <person name="Machado E."/>
            <person name="Barreto L.B.P.F."/>
            <person name="Sharma A."/>
            <person name="Silva N.M."/>
            <person name="Marques L.E."/>
            <person name="Juliana M.A."/>
            <person name="Lourenco M.C.S."/>
            <person name="Digiampietri L.A."/>
            <person name="Suffys P.N."/>
            <person name="Viana-Niero C."/>
        </authorList>
    </citation>
    <scope>NUCLEOTIDE SEQUENCE [LARGE SCALE GENOMIC DNA]</scope>
    <source>
        <strain evidence="2 3">MYC098</strain>
    </source>
</reference>
<dbReference type="EMBL" id="JAYJJR010000001">
    <property type="protein sequence ID" value="MEB3019758.1"/>
    <property type="molecule type" value="Genomic_DNA"/>
</dbReference>
<proteinExistence type="predicted"/>
<evidence type="ECO:0000256" key="1">
    <source>
        <dbReference type="SAM" id="SignalP"/>
    </source>
</evidence>